<protein>
    <submittedName>
        <fullName evidence="1">Uncharacterized protein YuzE</fullName>
    </submittedName>
</protein>
<dbReference type="AlphaFoldDB" id="A0A1H4GIY7"/>
<dbReference type="EMBL" id="FNQP01000034">
    <property type="protein sequence ID" value="SEB09241.1"/>
    <property type="molecule type" value="Genomic_DNA"/>
</dbReference>
<dbReference type="InterPro" id="IPR019270">
    <property type="entry name" value="DUF2283"/>
</dbReference>
<accession>A0A1H4GIY7</accession>
<proteinExistence type="predicted"/>
<reference evidence="1 2" key="1">
    <citation type="submission" date="2016-10" db="EMBL/GenBank/DDBJ databases">
        <authorList>
            <person name="de Groot N.N."/>
        </authorList>
    </citation>
    <scope>NUCLEOTIDE SEQUENCE [LARGE SCALE GENOMIC DNA]</scope>
    <source>
        <strain evidence="1 2">DSM 21228</strain>
    </source>
</reference>
<dbReference type="Proteomes" id="UP000199397">
    <property type="component" value="Unassembled WGS sequence"/>
</dbReference>
<dbReference type="PANTHER" id="PTHR37029">
    <property type="entry name" value="SSR1768 PROTEIN"/>
    <property type="match status" value="1"/>
</dbReference>
<evidence type="ECO:0000313" key="2">
    <source>
        <dbReference type="Proteomes" id="UP000199397"/>
    </source>
</evidence>
<sequence>MPQSKTTGNNIKMKIEFDPMADAMYIQLAEGDVAKTEEVKPGMMFDYDAAGNVLGIEVLYVSKRAELPLKQAA</sequence>
<dbReference type="PANTHER" id="PTHR37029:SF1">
    <property type="entry name" value="SSR1768 PROTEIN"/>
    <property type="match status" value="1"/>
</dbReference>
<evidence type="ECO:0000313" key="1">
    <source>
        <dbReference type="EMBL" id="SEB09241.1"/>
    </source>
</evidence>
<gene>
    <name evidence="1" type="ORF">SAMN05660964_03507</name>
</gene>
<dbReference type="STRING" id="525918.SAMN05660964_03507"/>
<organism evidence="1 2">
    <name type="scientific">Thiothrix caldifontis</name>
    <dbReference type="NCBI Taxonomy" id="525918"/>
    <lineage>
        <taxon>Bacteria</taxon>
        <taxon>Pseudomonadati</taxon>
        <taxon>Pseudomonadota</taxon>
        <taxon>Gammaproteobacteria</taxon>
        <taxon>Thiotrichales</taxon>
        <taxon>Thiotrichaceae</taxon>
        <taxon>Thiothrix</taxon>
    </lineage>
</organism>
<name>A0A1H4GIY7_9GAMM</name>
<dbReference type="Pfam" id="PF10049">
    <property type="entry name" value="DUF2283"/>
    <property type="match status" value="1"/>
</dbReference>
<keyword evidence="2" id="KW-1185">Reference proteome</keyword>